<accession>A0A2Z6MFN9</accession>
<reference evidence="2" key="1">
    <citation type="journal article" date="2017" name="Front. Plant Sci.">
        <title>Climate Clever Clovers: New Paradigm to Reduce the Environmental Footprint of Ruminants by Breeding Low Methanogenic Forages Utilizing Haplotype Variation.</title>
        <authorList>
            <person name="Kaur P."/>
            <person name="Appels R."/>
            <person name="Bayer P.E."/>
            <person name="Keeble-Gagnere G."/>
            <person name="Wang J."/>
            <person name="Hirakawa H."/>
            <person name="Shirasawa K."/>
            <person name="Vercoe P."/>
            <person name="Stefanova K."/>
            <person name="Durmic Z."/>
            <person name="Nichols P."/>
            <person name="Revell C."/>
            <person name="Isobe S.N."/>
            <person name="Edwards D."/>
            <person name="Erskine W."/>
        </authorList>
    </citation>
    <scope>NUCLEOTIDE SEQUENCE [LARGE SCALE GENOMIC DNA]</scope>
    <source>
        <strain evidence="2">cv. Daliak</strain>
    </source>
</reference>
<proteinExistence type="predicted"/>
<dbReference type="Proteomes" id="UP000242715">
    <property type="component" value="Unassembled WGS sequence"/>
</dbReference>
<sequence>MQIANYGGRQKICYKMPCHDEVLVRRAVQPTIHCHVIVLWPTSPSKIPGRDRRIVRMERH</sequence>
<name>A0A2Z6MFN9_TRISU</name>
<evidence type="ECO:0000313" key="2">
    <source>
        <dbReference type="Proteomes" id="UP000242715"/>
    </source>
</evidence>
<organism evidence="1 2">
    <name type="scientific">Trifolium subterraneum</name>
    <name type="common">Subterranean clover</name>
    <dbReference type="NCBI Taxonomy" id="3900"/>
    <lineage>
        <taxon>Eukaryota</taxon>
        <taxon>Viridiplantae</taxon>
        <taxon>Streptophyta</taxon>
        <taxon>Embryophyta</taxon>
        <taxon>Tracheophyta</taxon>
        <taxon>Spermatophyta</taxon>
        <taxon>Magnoliopsida</taxon>
        <taxon>eudicotyledons</taxon>
        <taxon>Gunneridae</taxon>
        <taxon>Pentapetalae</taxon>
        <taxon>rosids</taxon>
        <taxon>fabids</taxon>
        <taxon>Fabales</taxon>
        <taxon>Fabaceae</taxon>
        <taxon>Papilionoideae</taxon>
        <taxon>50 kb inversion clade</taxon>
        <taxon>NPAAA clade</taxon>
        <taxon>Hologalegina</taxon>
        <taxon>IRL clade</taxon>
        <taxon>Trifolieae</taxon>
        <taxon>Trifolium</taxon>
    </lineage>
</organism>
<gene>
    <name evidence="1" type="ORF">TSUD_368070</name>
</gene>
<dbReference type="AlphaFoldDB" id="A0A2Z6MFN9"/>
<evidence type="ECO:0000313" key="1">
    <source>
        <dbReference type="EMBL" id="GAU16858.1"/>
    </source>
</evidence>
<keyword evidence="2" id="KW-1185">Reference proteome</keyword>
<dbReference type="EMBL" id="DF973164">
    <property type="protein sequence ID" value="GAU16858.1"/>
    <property type="molecule type" value="Genomic_DNA"/>
</dbReference>
<protein>
    <submittedName>
        <fullName evidence="1">Uncharacterized protein</fullName>
    </submittedName>
</protein>